<dbReference type="EMBL" id="NMUH01001426">
    <property type="protein sequence ID" value="MQL92235.1"/>
    <property type="molecule type" value="Genomic_DNA"/>
</dbReference>
<evidence type="ECO:0000313" key="2">
    <source>
        <dbReference type="Proteomes" id="UP000652761"/>
    </source>
</evidence>
<name>A0A843V8L6_COLES</name>
<dbReference type="AlphaFoldDB" id="A0A843V8L6"/>
<dbReference type="Proteomes" id="UP000652761">
    <property type="component" value="Unassembled WGS sequence"/>
</dbReference>
<accession>A0A843V8L6</accession>
<evidence type="ECO:0000313" key="1">
    <source>
        <dbReference type="EMBL" id="MQL92235.1"/>
    </source>
</evidence>
<reference evidence="1" key="1">
    <citation type="submission" date="2017-07" db="EMBL/GenBank/DDBJ databases">
        <title>Taro Niue Genome Assembly and Annotation.</title>
        <authorList>
            <person name="Atibalentja N."/>
            <person name="Keating K."/>
            <person name="Fields C.J."/>
        </authorList>
    </citation>
    <scope>NUCLEOTIDE SEQUENCE</scope>
    <source>
        <strain evidence="1">Niue_2</strain>
        <tissue evidence="1">Leaf</tissue>
    </source>
</reference>
<proteinExistence type="predicted"/>
<gene>
    <name evidence="1" type="ORF">Taro_024858</name>
</gene>
<sequence length="181" mass="19922">MEASRGLDVEHTVFVYVVCSLTPSVDTSSVGSPRFCVSQARSFPTEPMTCEAHPYLLLGIVMAERRDVGGGGDGSEEDSTQRMMERIWESLTKIRGRDKHATALGDAFMAPLVLVIVRMCAACRSLGGTEQVKALLGQGVLLWNVWAIWLVRGRLDELPPRGHSVERGKHRAGLFFAFFAK</sequence>
<keyword evidence="2" id="KW-1185">Reference proteome</keyword>
<protein>
    <submittedName>
        <fullName evidence="1">Uncharacterized protein</fullName>
    </submittedName>
</protein>
<comment type="caution">
    <text evidence="1">The sequence shown here is derived from an EMBL/GenBank/DDBJ whole genome shotgun (WGS) entry which is preliminary data.</text>
</comment>
<feature type="non-terminal residue" evidence="1">
    <location>
        <position position="1"/>
    </location>
</feature>
<organism evidence="1 2">
    <name type="scientific">Colocasia esculenta</name>
    <name type="common">Wild taro</name>
    <name type="synonym">Arum esculentum</name>
    <dbReference type="NCBI Taxonomy" id="4460"/>
    <lineage>
        <taxon>Eukaryota</taxon>
        <taxon>Viridiplantae</taxon>
        <taxon>Streptophyta</taxon>
        <taxon>Embryophyta</taxon>
        <taxon>Tracheophyta</taxon>
        <taxon>Spermatophyta</taxon>
        <taxon>Magnoliopsida</taxon>
        <taxon>Liliopsida</taxon>
        <taxon>Araceae</taxon>
        <taxon>Aroideae</taxon>
        <taxon>Colocasieae</taxon>
        <taxon>Colocasia</taxon>
    </lineage>
</organism>